<evidence type="ECO:0000256" key="2">
    <source>
        <dbReference type="ARBA" id="ARBA00022485"/>
    </source>
</evidence>
<name>A0ABV4K448_9BACT</name>
<dbReference type="InterPro" id="IPR037207">
    <property type="entry name" value="Nuop51_4Fe4S-bd_sf"/>
</dbReference>
<evidence type="ECO:0000256" key="5">
    <source>
        <dbReference type="ARBA" id="ARBA00023014"/>
    </source>
</evidence>
<dbReference type="InterPro" id="IPR011538">
    <property type="entry name" value="Nuo51_FMN-bd"/>
</dbReference>
<feature type="domain" description="NADH-ubiquinone oxidoreductase 51kDa subunit iron-sulphur binding" evidence="7">
    <location>
        <begin position="328"/>
        <end position="373"/>
    </location>
</feature>
<keyword evidence="9" id="KW-1185">Reference proteome</keyword>
<protein>
    <submittedName>
        <fullName evidence="8">NADH-quinone oxidoreductase subunit F</fullName>
    </submittedName>
</protein>
<dbReference type="Gene3D" id="3.40.50.11540">
    <property type="entry name" value="NADH-ubiquinone oxidoreductase 51kDa subunit"/>
    <property type="match status" value="1"/>
</dbReference>
<dbReference type="PANTHER" id="PTHR43578">
    <property type="entry name" value="NADH-QUINONE OXIDOREDUCTASE SUBUNIT F"/>
    <property type="match status" value="1"/>
</dbReference>
<dbReference type="Gene3D" id="6.10.250.1450">
    <property type="match status" value="1"/>
</dbReference>
<comment type="similarity">
    <text evidence="1">Belongs to the complex I 51 kDa subunit family.</text>
</comment>
<keyword evidence="5" id="KW-0411">Iron-sulfur</keyword>
<evidence type="ECO:0000256" key="6">
    <source>
        <dbReference type="SAM" id="MobiDB-lite"/>
    </source>
</evidence>
<proteinExistence type="inferred from homology"/>
<evidence type="ECO:0000256" key="4">
    <source>
        <dbReference type="ARBA" id="ARBA00023004"/>
    </source>
</evidence>
<evidence type="ECO:0000313" key="9">
    <source>
        <dbReference type="Proteomes" id="UP001568698"/>
    </source>
</evidence>
<feature type="compositionally biased region" description="Basic and acidic residues" evidence="6">
    <location>
        <begin position="434"/>
        <end position="445"/>
    </location>
</feature>
<dbReference type="SMART" id="SM00928">
    <property type="entry name" value="NADH_4Fe-4S"/>
    <property type="match status" value="1"/>
</dbReference>
<comment type="caution">
    <text evidence="8">The sequence shown here is derived from an EMBL/GenBank/DDBJ whole genome shotgun (WGS) entry which is preliminary data.</text>
</comment>
<reference evidence="8 9" key="1">
    <citation type="submission" date="2024-08" db="EMBL/GenBank/DDBJ databases">
        <title>Sulfate-reducing bacteria isolated from formation water of the oil field in Kazakhstan and description of Pseudodesulfovibrio sp.</title>
        <authorList>
            <person name="Bidzhieva S.K."/>
            <person name="Tourova T.P."/>
            <person name="Grouzdev D.S."/>
            <person name="Beletsky A.V."/>
            <person name="Sokolova D.S."/>
            <person name="Samigullina S.R."/>
            <person name="Poltaraus A.B."/>
            <person name="Avtukh A.N."/>
            <person name="Tereshina V.M."/>
            <person name="Zhaparov N.S."/>
            <person name="Mardanov A.V."/>
            <person name="Nazina T.N."/>
        </authorList>
    </citation>
    <scope>NUCLEOTIDE SEQUENCE [LARGE SCALE GENOMIC DNA]</scope>
    <source>
        <strain evidence="8 9">9FUS</strain>
    </source>
</reference>
<dbReference type="SUPFAM" id="SSF140490">
    <property type="entry name" value="Nqo1C-terminal domain-like"/>
    <property type="match status" value="1"/>
</dbReference>
<keyword evidence="3" id="KW-0479">Metal-binding</keyword>
<dbReference type="InterPro" id="IPR001949">
    <property type="entry name" value="NADH-UbQ_OxRdtase_51kDa_CS"/>
</dbReference>
<feature type="region of interest" description="Disordered" evidence="6">
    <location>
        <begin position="429"/>
        <end position="461"/>
    </location>
</feature>
<dbReference type="SUPFAM" id="SSF142984">
    <property type="entry name" value="Nqo1 middle domain-like"/>
    <property type="match status" value="1"/>
</dbReference>
<sequence length="461" mass="49981">MSEQVLFKNRRADCRPASLADYRAGGGYDGLIQAVRTMTPDDVIKEVMDSGLRGRGGAGFPTGRKWSFVRKDAPHPRYIQCNTDEMEPGTFKDRILVNTDPHLVIEGIVLCGYAVQADHGVFFIRPSYDADARLLERELEVAREAGFLGRNILGSDFSFDIDVHRSAGRYICGESSAQANAIMGKRPNPDKNSHMTDSGLWGLPTVVNNVETLASVPSILLKGVDWFKSLAASPTGDGTKLYSVSGEVAEPGCFELPNGTRLGDIIFGAARGMLPGAEFKTCLPGGTSTSFVAREHLETPMDFDSMKKAGLSLGTGSVIVFDRNTCLVQATINILTYFARESCGWCTPCREGIPYMKHILERIEAGDAGERDVELLQRVADGMQHAYCGFAPGAAMPVHGLLKHFRDEVREHLDGRGCPFKGEGVAKPGLWTTLDRDETTREHAGPGDAGSGDTDSEGREG</sequence>
<dbReference type="Proteomes" id="UP001568698">
    <property type="component" value="Unassembled WGS sequence"/>
</dbReference>
<dbReference type="Pfam" id="PF01512">
    <property type="entry name" value="Complex1_51K"/>
    <property type="match status" value="1"/>
</dbReference>
<dbReference type="Gene3D" id="3.10.20.600">
    <property type="match status" value="1"/>
</dbReference>
<keyword evidence="4" id="KW-0408">Iron</keyword>
<evidence type="ECO:0000259" key="7">
    <source>
        <dbReference type="SMART" id="SM00928"/>
    </source>
</evidence>
<accession>A0ABV4K448</accession>
<evidence type="ECO:0000256" key="3">
    <source>
        <dbReference type="ARBA" id="ARBA00022723"/>
    </source>
</evidence>
<dbReference type="SUPFAM" id="SSF142019">
    <property type="entry name" value="Nqo1 FMN-binding domain-like"/>
    <property type="match status" value="1"/>
</dbReference>
<dbReference type="Gene3D" id="1.20.1440.230">
    <property type="entry name" value="NADH-ubiquinone oxidoreductase 51kDa subunit, iron-sulphur binding domain"/>
    <property type="match status" value="1"/>
</dbReference>
<dbReference type="RefSeq" id="WP_371387266.1">
    <property type="nucleotide sequence ID" value="NZ_JBGLYH010000041.1"/>
</dbReference>
<dbReference type="InterPro" id="IPR037225">
    <property type="entry name" value="Nuo51_FMN-bd_sf"/>
</dbReference>
<keyword evidence="2" id="KW-0004">4Fe-4S</keyword>
<dbReference type="PANTHER" id="PTHR43578:SF3">
    <property type="entry name" value="NADH-QUINONE OXIDOREDUCTASE SUBUNIT F"/>
    <property type="match status" value="1"/>
</dbReference>
<dbReference type="EMBL" id="JBGLYH010000041">
    <property type="protein sequence ID" value="MEZ7197753.1"/>
    <property type="molecule type" value="Genomic_DNA"/>
</dbReference>
<dbReference type="PROSITE" id="PS00645">
    <property type="entry name" value="COMPLEX1_51K_2"/>
    <property type="match status" value="1"/>
</dbReference>
<dbReference type="Pfam" id="PF10531">
    <property type="entry name" value="SLBB"/>
    <property type="match status" value="1"/>
</dbReference>
<evidence type="ECO:0000313" key="8">
    <source>
        <dbReference type="EMBL" id="MEZ7197753.1"/>
    </source>
</evidence>
<evidence type="ECO:0000256" key="1">
    <source>
        <dbReference type="ARBA" id="ARBA00007523"/>
    </source>
</evidence>
<dbReference type="Pfam" id="PF10589">
    <property type="entry name" value="NADH_4Fe-4S"/>
    <property type="match status" value="1"/>
</dbReference>
<dbReference type="InterPro" id="IPR019554">
    <property type="entry name" value="Soluble_ligand-bd"/>
</dbReference>
<organism evidence="8 9">
    <name type="scientific">Pseudodesulfovibrio karagichevae</name>
    <dbReference type="NCBI Taxonomy" id="3239305"/>
    <lineage>
        <taxon>Bacteria</taxon>
        <taxon>Pseudomonadati</taxon>
        <taxon>Thermodesulfobacteriota</taxon>
        <taxon>Desulfovibrionia</taxon>
        <taxon>Desulfovibrionales</taxon>
        <taxon>Desulfovibrionaceae</taxon>
    </lineage>
</organism>
<dbReference type="InterPro" id="IPR019575">
    <property type="entry name" value="Nuop51_4Fe4S-bd"/>
</dbReference>
<gene>
    <name evidence="8" type="ORF">AB6M95_13400</name>
</gene>